<proteinExistence type="predicted"/>
<evidence type="ECO:0000313" key="1">
    <source>
        <dbReference type="EMBL" id="GMF04302.1"/>
    </source>
</evidence>
<keyword evidence="2" id="KW-1185">Reference proteome</keyword>
<gene>
    <name evidence="1" type="ORF">Cboi01_000647000</name>
</gene>
<evidence type="ECO:0000313" key="2">
    <source>
        <dbReference type="Proteomes" id="UP001165101"/>
    </source>
</evidence>
<accession>A0ACB5U8Q8</accession>
<organism evidence="1 2">
    <name type="scientific">Candida boidinii</name>
    <name type="common">Yeast</name>
    <dbReference type="NCBI Taxonomy" id="5477"/>
    <lineage>
        <taxon>Eukaryota</taxon>
        <taxon>Fungi</taxon>
        <taxon>Dikarya</taxon>
        <taxon>Ascomycota</taxon>
        <taxon>Saccharomycotina</taxon>
        <taxon>Pichiomycetes</taxon>
        <taxon>Pichiales</taxon>
        <taxon>Pichiaceae</taxon>
        <taxon>Ogataea</taxon>
        <taxon>Ogataea/Candida clade</taxon>
    </lineage>
</organism>
<comment type="caution">
    <text evidence="1">The sequence shown here is derived from an EMBL/GenBank/DDBJ whole genome shotgun (WGS) entry which is preliminary data.</text>
</comment>
<dbReference type="Proteomes" id="UP001165101">
    <property type="component" value="Unassembled WGS sequence"/>
</dbReference>
<sequence>MISSSLSKSFSNLKDSSSFSQRSSTLNLRERDLSLSQENMRNNSRNNNNSTNNTNNNNNNYNAPSTNNLPEIDVIDPHPEIVEEVGKYLVTTDNITETNSNTVNNNSNNNNDDKDKIDNNDEPDEDLSPAGGNFDSLKLQGGDITRGIYNWVNEHTENNRDVSPLKRKIMMMI</sequence>
<dbReference type="EMBL" id="BSXV01006838">
    <property type="protein sequence ID" value="GMF04302.1"/>
    <property type="molecule type" value="Genomic_DNA"/>
</dbReference>
<reference evidence="1" key="1">
    <citation type="submission" date="2023-04" db="EMBL/GenBank/DDBJ databases">
        <title>Candida boidinii NBRC 1967.</title>
        <authorList>
            <person name="Ichikawa N."/>
            <person name="Sato H."/>
            <person name="Tonouchi N."/>
        </authorList>
    </citation>
    <scope>NUCLEOTIDE SEQUENCE</scope>
    <source>
        <strain evidence="1">NBRC 1967</strain>
    </source>
</reference>
<name>A0ACB5U8Q8_CANBO</name>
<protein>
    <submittedName>
        <fullName evidence="1">Unnamed protein product</fullName>
    </submittedName>
</protein>